<dbReference type="Proteomes" id="UP001652740">
    <property type="component" value="Unplaced"/>
</dbReference>
<keyword evidence="1" id="KW-1185">Reference proteome</keyword>
<dbReference type="RefSeq" id="XP_026764400.2">
    <property type="nucleotide sequence ID" value="XM_026908599.3"/>
</dbReference>
<reference evidence="2" key="1">
    <citation type="submission" date="2025-08" db="UniProtKB">
        <authorList>
            <consortium name="RefSeq"/>
        </authorList>
    </citation>
    <scope>IDENTIFICATION</scope>
    <source>
        <tissue evidence="2">Whole larvae</tissue>
    </source>
</reference>
<dbReference type="GeneID" id="113522787"/>
<dbReference type="KEGG" id="gmw:113522787"/>
<accession>A0A6J1X936</accession>
<evidence type="ECO:0000313" key="1">
    <source>
        <dbReference type="Proteomes" id="UP001652740"/>
    </source>
</evidence>
<name>A0A6J1X936_GALME</name>
<protein>
    <submittedName>
        <fullName evidence="2">Uncharacterized protein LOC113522787</fullName>
    </submittedName>
</protein>
<sequence>MDYTPAVSAIQGLFVSADNVYSFSRLTAKGGNEEKFEYIINSVLKFLEEGNYINKNGIIESSVTNLRPIVFYIILNADLEALRDITDFDELEIFIWAVPTIPKCLMCELFWKLHLDRFVYELIAYCSPRLSLELAATFIDNIKYYSPNEYLNKLKLVTTATHQLICRLHLFNYKENVLSYKLTGALNSFQKCLNYFTNPPKAEKLNNLTKDELYKYKGYCLHTMLLIIKECMEQYTQIPELYPNDIGELYAMTYESEPSINLVTFTVSDSPNTTILDCLKKCYIALLDKFQQLVMDVSVDIFCAWSEFTLNGRSMQQKIGQLCYETRIKLLNVTSISDHPVINMIQQISCKPVHWKDLMETSDSAAIIESINNNSEDKAACLLALTHKKNLFQDNNLIKCLISNLEHLNEEACCELFKNIENHMYSDPENNEILEELAIKSFQRCNILKKQEMLAEHFSNNIFIDMTENSEFNSMLMEIFNKLILSPESDMSDILTVFLQNPRRVYKEIFNLAAENIQQTNIMLEVMKVLYKYSSHYYNSDTEPCIVLVVQECFDNFVQPKIETLLKFLCNLKSCNCITGPKLLLLIIMPKLHKALIDRDLECLYIQSKLLYEAYSLEELLEYRAPLLAMLAQMLDVVRWKITTFEPAAPKALQIILQLQITLFDTYSSGIPDNESNWLKSKLKHMQPLNMYYYRKLWNPPGNNFLEIICGKQIHDEMDKEQLATWLSQILCSTNQHEWSDMWDSLTVFPQEAMLDIFHDAMSLLTIAERANSTQKTWQCLQYCYRNFIFIIRYKFFKEPLSDTQVTSVINKIEITTNLMEESHLEVLGTILLPLFAYMAERKNDYSINLSQYIHNKLRHSKFADTVKKAFTNGAI</sequence>
<gene>
    <name evidence="2" type="primary">LOC113522787</name>
</gene>
<proteinExistence type="predicted"/>
<dbReference type="InParanoid" id="A0A6J1X936"/>
<evidence type="ECO:0000313" key="2">
    <source>
        <dbReference type="RefSeq" id="XP_026764400.2"/>
    </source>
</evidence>
<organism evidence="1 2">
    <name type="scientific">Galleria mellonella</name>
    <name type="common">Greater wax moth</name>
    <dbReference type="NCBI Taxonomy" id="7137"/>
    <lineage>
        <taxon>Eukaryota</taxon>
        <taxon>Metazoa</taxon>
        <taxon>Ecdysozoa</taxon>
        <taxon>Arthropoda</taxon>
        <taxon>Hexapoda</taxon>
        <taxon>Insecta</taxon>
        <taxon>Pterygota</taxon>
        <taxon>Neoptera</taxon>
        <taxon>Endopterygota</taxon>
        <taxon>Lepidoptera</taxon>
        <taxon>Glossata</taxon>
        <taxon>Ditrysia</taxon>
        <taxon>Pyraloidea</taxon>
        <taxon>Pyralidae</taxon>
        <taxon>Galleriinae</taxon>
        <taxon>Galleria</taxon>
    </lineage>
</organism>
<dbReference type="AlphaFoldDB" id="A0A6J1X936"/>